<evidence type="ECO:0000313" key="3">
    <source>
        <dbReference type="Proteomes" id="UP001055219"/>
    </source>
</evidence>
<dbReference type="EMBL" id="JAGIXG020000002">
    <property type="protein sequence ID" value="KAI6785524.1"/>
    <property type="molecule type" value="Genomic_DNA"/>
</dbReference>
<reference evidence="2" key="2">
    <citation type="submission" date="2022-07" db="EMBL/GenBank/DDBJ databases">
        <authorList>
            <person name="Goncalves M.F.M."/>
            <person name="Hilario S."/>
            <person name="Van De Peer Y."/>
            <person name="Esteves A.C."/>
            <person name="Alves A."/>
        </authorList>
    </citation>
    <scope>NUCLEOTIDE SEQUENCE</scope>
    <source>
        <strain evidence="2">MUM 19.33</strain>
    </source>
</reference>
<name>A0A9Q0BIE6_9HYPO</name>
<keyword evidence="3" id="KW-1185">Reference proteome</keyword>
<organism evidence="2 3">
    <name type="scientific">Emericellopsis cladophorae</name>
    <dbReference type="NCBI Taxonomy" id="2686198"/>
    <lineage>
        <taxon>Eukaryota</taxon>
        <taxon>Fungi</taxon>
        <taxon>Dikarya</taxon>
        <taxon>Ascomycota</taxon>
        <taxon>Pezizomycotina</taxon>
        <taxon>Sordariomycetes</taxon>
        <taxon>Hypocreomycetidae</taxon>
        <taxon>Hypocreales</taxon>
        <taxon>Bionectriaceae</taxon>
        <taxon>Emericellopsis</taxon>
    </lineage>
</organism>
<accession>A0A9Q0BIE6</accession>
<comment type="caution">
    <text evidence="2">The sequence shown here is derived from an EMBL/GenBank/DDBJ whole genome shotgun (WGS) entry which is preliminary data.</text>
</comment>
<evidence type="ECO:0000256" key="1">
    <source>
        <dbReference type="SAM" id="MobiDB-lite"/>
    </source>
</evidence>
<proteinExistence type="predicted"/>
<dbReference type="Proteomes" id="UP001055219">
    <property type="component" value="Unassembled WGS sequence"/>
</dbReference>
<dbReference type="OrthoDB" id="5101577at2759"/>
<protein>
    <submittedName>
        <fullName evidence="2">Maltose permease MAL31</fullName>
    </submittedName>
</protein>
<sequence length="88" mass="9749">MQRKRPVEHAMAIENAPQGSDGTKERSMAQEAADKEDALGLIDALRRYPQAAMRAILVSGAIIMEGYEIVLINSFSRRRPFAEIDSTS</sequence>
<dbReference type="RefSeq" id="XP_051366380.1">
    <property type="nucleotide sequence ID" value="XM_051510845.1"/>
</dbReference>
<gene>
    <name evidence="2" type="ORF">J7T54_007167</name>
</gene>
<feature type="region of interest" description="Disordered" evidence="1">
    <location>
        <begin position="1"/>
        <end position="26"/>
    </location>
</feature>
<dbReference type="AlphaFoldDB" id="A0A9Q0BIE6"/>
<evidence type="ECO:0000313" key="2">
    <source>
        <dbReference type="EMBL" id="KAI6785524.1"/>
    </source>
</evidence>
<dbReference type="GeneID" id="75833643"/>
<reference evidence="2" key="1">
    <citation type="journal article" date="2021" name="J Fungi (Basel)">
        <title>Genomic and Metabolomic Analyses of the Marine Fungus Emericellopsis cladophorae: Insights into Saltwater Adaptability Mechanisms and Its Biosynthetic Potential.</title>
        <authorList>
            <person name="Goncalves M.F.M."/>
            <person name="Hilario S."/>
            <person name="Van de Peer Y."/>
            <person name="Esteves A.C."/>
            <person name="Alves A."/>
        </authorList>
    </citation>
    <scope>NUCLEOTIDE SEQUENCE</scope>
    <source>
        <strain evidence="2">MUM 19.33</strain>
    </source>
</reference>